<dbReference type="InterPro" id="IPR003598">
    <property type="entry name" value="Ig_sub2"/>
</dbReference>
<keyword evidence="11 17" id="KW-0472">Membrane</keyword>
<feature type="compositionally biased region" description="Basic and acidic residues" evidence="16">
    <location>
        <begin position="602"/>
        <end position="625"/>
    </location>
</feature>
<keyword evidence="4" id="KW-1003">Cell membrane</keyword>
<dbReference type="InterPro" id="IPR013106">
    <property type="entry name" value="Ig_V-set"/>
</dbReference>
<protein>
    <recommendedName>
        <fullName evidence="18">Ig-like domain-containing protein</fullName>
    </recommendedName>
</protein>
<evidence type="ECO:0000313" key="19">
    <source>
        <dbReference type="EMBL" id="KAK9968363.1"/>
    </source>
</evidence>
<dbReference type="GO" id="GO:0005886">
    <property type="term" value="C:plasma membrane"/>
    <property type="evidence" value="ECO:0007669"/>
    <property type="project" value="UniProtKB-SubCell"/>
</dbReference>
<keyword evidence="10" id="KW-1064">Adaptive immunity</keyword>
<dbReference type="SMART" id="SM00406">
    <property type="entry name" value="IGv"/>
    <property type="match status" value="1"/>
</dbReference>
<dbReference type="GO" id="GO:0030425">
    <property type="term" value="C:dendrite"/>
    <property type="evidence" value="ECO:0007669"/>
    <property type="project" value="UniProtKB-SubCell"/>
</dbReference>
<dbReference type="PROSITE" id="PS50835">
    <property type="entry name" value="IG_LIKE"/>
    <property type="match status" value="3"/>
</dbReference>
<keyword evidence="8" id="KW-0130">Cell adhesion</keyword>
<dbReference type="PANTHER" id="PTHR11973:SF2">
    <property type="entry name" value="CD166 ANTIGEN"/>
    <property type="match status" value="1"/>
</dbReference>
<dbReference type="SMART" id="SM00408">
    <property type="entry name" value="IGc2"/>
    <property type="match status" value="2"/>
</dbReference>
<keyword evidence="14" id="KW-0966">Cell projection</keyword>
<keyword evidence="15" id="KW-0393">Immunoglobulin domain</keyword>
<feature type="domain" description="Ig-like" evidence="18">
    <location>
        <begin position="467"/>
        <end position="545"/>
    </location>
</feature>
<dbReference type="Pfam" id="PF13927">
    <property type="entry name" value="Ig_3"/>
    <property type="match status" value="1"/>
</dbReference>
<feature type="transmembrane region" description="Helical" evidence="17">
    <location>
        <begin position="569"/>
        <end position="591"/>
    </location>
</feature>
<evidence type="ECO:0000256" key="13">
    <source>
        <dbReference type="ARBA" id="ARBA00023180"/>
    </source>
</evidence>
<dbReference type="PANTHER" id="PTHR11973">
    <property type="entry name" value="CELL SURFACE GLYCOPROTEIN MUC18-RELATED"/>
    <property type="match status" value="1"/>
</dbReference>
<dbReference type="Pfam" id="PF08205">
    <property type="entry name" value="C2-set_2"/>
    <property type="match status" value="1"/>
</dbReference>
<evidence type="ECO:0000256" key="12">
    <source>
        <dbReference type="ARBA" id="ARBA00023157"/>
    </source>
</evidence>
<organism evidence="19 20">
    <name type="scientific">Culter alburnus</name>
    <name type="common">Topmouth culter</name>
    <dbReference type="NCBI Taxonomy" id="194366"/>
    <lineage>
        <taxon>Eukaryota</taxon>
        <taxon>Metazoa</taxon>
        <taxon>Chordata</taxon>
        <taxon>Craniata</taxon>
        <taxon>Vertebrata</taxon>
        <taxon>Euteleostomi</taxon>
        <taxon>Actinopterygii</taxon>
        <taxon>Neopterygii</taxon>
        <taxon>Teleostei</taxon>
        <taxon>Ostariophysi</taxon>
        <taxon>Cypriniformes</taxon>
        <taxon>Xenocyprididae</taxon>
        <taxon>Xenocypridinae</taxon>
        <taxon>Culter</taxon>
    </lineage>
</organism>
<dbReference type="SUPFAM" id="SSF48726">
    <property type="entry name" value="Immunoglobulin"/>
    <property type="match status" value="4"/>
</dbReference>
<dbReference type="InterPro" id="IPR036179">
    <property type="entry name" value="Ig-like_dom_sf"/>
</dbReference>
<sequence length="625" mass="68926">TISTARPDSRLHLRAPHRTTRLILSTRSTSDFSRYYPTTSDVHISEILFELYRGEPGFSLRMQSVIYLFGAFIAVLVFPPGSCLQTVIGLYGETIEVPCNNGNNKPDGLIFTKWKYVKDDGTNGDLLVKQAAKDQATVSATDGYKSRVSIATNSSLLIAQGSLADQRIFTCMVVSLTNLEEYSVEVKVYKKPSAPVIKNKAKELENGKLTQLGECVVESVNPAAYLIWMKNNQPLENDDKTIIITSTVTKDPVTGLSSTSSSLKYTARKEDVTSQFTCTAKHEMGPDQVSAAETFPIHYPTEKVNLQVISQSPIREGDNVTLKCQADGNPPPTSFNFNIKGKKVTVTDKDVYTLTGVTRDDSGLYKCSLLDNDVMESTQIVTVSFLDVSLTPTGKVLKKLGENLVVSLEKNSSNEAKVTWTKDNRKLDKLPEFSQLSYNDAGLYVCDVSIEGIRRSLSFELTVEGVPKITSLTKHRSNDGKHKVLTCEAEGSPKPDVQWSVNGTNDEASYVNGKATYKLTVEPSKNLTVSCHVTNKLGYDTKEISVFSLFKEDKHKPEKNEDGAEQAKVIVGVVVGLFLAAALVGLIYWLYIKKTRQGSWKTGEKETGTSEESKKLEENNHKADV</sequence>
<comment type="subcellular location">
    <subcellularLocation>
        <location evidence="1">Cell membrane</location>
        <topology evidence="1">Single-pass type I membrane protein</topology>
    </subcellularLocation>
    <subcellularLocation>
        <location evidence="3">Cell projection</location>
        <location evidence="3">Axon</location>
    </subcellularLocation>
    <subcellularLocation>
        <location evidence="2">Cell projection</location>
        <location evidence="2">Dendrite</location>
    </subcellularLocation>
</comment>
<proteinExistence type="predicted"/>
<dbReference type="PROSITE" id="PS00290">
    <property type="entry name" value="IG_MHC"/>
    <property type="match status" value="1"/>
</dbReference>
<feature type="transmembrane region" description="Helical" evidence="17">
    <location>
        <begin position="65"/>
        <end position="91"/>
    </location>
</feature>
<dbReference type="Gene3D" id="2.60.40.10">
    <property type="entry name" value="Immunoglobulins"/>
    <property type="match status" value="4"/>
</dbReference>
<dbReference type="InterPro" id="IPR003006">
    <property type="entry name" value="Ig/MHC_CS"/>
</dbReference>
<dbReference type="InterPro" id="IPR003599">
    <property type="entry name" value="Ig_sub"/>
</dbReference>
<evidence type="ECO:0000256" key="6">
    <source>
        <dbReference type="ARBA" id="ARBA00022737"/>
    </source>
</evidence>
<feature type="region of interest" description="Disordered" evidence="16">
    <location>
        <begin position="600"/>
        <end position="625"/>
    </location>
</feature>
<dbReference type="InterPro" id="IPR051116">
    <property type="entry name" value="Surface_Rcpt/Adhesion_Mol"/>
</dbReference>
<dbReference type="SMART" id="SM00409">
    <property type="entry name" value="IG"/>
    <property type="match status" value="3"/>
</dbReference>
<dbReference type="GO" id="GO:0030424">
    <property type="term" value="C:axon"/>
    <property type="evidence" value="ECO:0007669"/>
    <property type="project" value="UniProtKB-SubCell"/>
</dbReference>
<evidence type="ECO:0000256" key="8">
    <source>
        <dbReference type="ARBA" id="ARBA00022889"/>
    </source>
</evidence>
<dbReference type="Proteomes" id="UP001479290">
    <property type="component" value="Unassembled WGS sequence"/>
</dbReference>
<dbReference type="AlphaFoldDB" id="A0AAW2A660"/>
<evidence type="ECO:0000313" key="20">
    <source>
        <dbReference type="Proteomes" id="UP001479290"/>
    </source>
</evidence>
<feature type="domain" description="Ig-like" evidence="18">
    <location>
        <begin position="300"/>
        <end position="384"/>
    </location>
</feature>
<dbReference type="GO" id="GO:0002250">
    <property type="term" value="P:adaptive immune response"/>
    <property type="evidence" value="ECO:0007669"/>
    <property type="project" value="UniProtKB-KW"/>
</dbReference>
<evidence type="ECO:0000256" key="17">
    <source>
        <dbReference type="SAM" id="Phobius"/>
    </source>
</evidence>
<keyword evidence="5 17" id="KW-0812">Transmembrane</keyword>
<keyword evidence="6" id="KW-0677">Repeat</keyword>
<dbReference type="GO" id="GO:0007155">
    <property type="term" value="P:cell adhesion"/>
    <property type="evidence" value="ECO:0007669"/>
    <property type="project" value="UniProtKB-KW"/>
</dbReference>
<keyword evidence="7" id="KW-0391">Immunity</keyword>
<evidence type="ECO:0000256" key="15">
    <source>
        <dbReference type="ARBA" id="ARBA00023319"/>
    </source>
</evidence>
<evidence type="ECO:0000256" key="14">
    <source>
        <dbReference type="ARBA" id="ARBA00023273"/>
    </source>
</evidence>
<dbReference type="InterPro" id="IPR007110">
    <property type="entry name" value="Ig-like_dom"/>
</dbReference>
<evidence type="ECO:0000256" key="1">
    <source>
        <dbReference type="ARBA" id="ARBA00004251"/>
    </source>
</evidence>
<evidence type="ECO:0000256" key="7">
    <source>
        <dbReference type="ARBA" id="ARBA00022859"/>
    </source>
</evidence>
<evidence type="ECO:0000256" key="2">
    <source>
        <dbReference type="ARBA" id="ARBA00004279"/>
    </source>
</evidence>
<gene>
    <name evidence="19" type="ORF">ABG768_002693</name>
</gene>
<feature type="non-terminal residue" evidence="19">
    <location>
        <position position="1"/>
    </location>
</feature>
<evidence type="ECO:0000259" key="18">
    <source>
        <dbReference type="PROSITE" id="PS50835"/>
    </source>
</evidence>
<evidence type="ECO:0000256" key="4">
    <source>
        <dbReference type="ARBA" id="ARBA00022475"/>
    </source>
</evidence>
<keyword evidence="13" id="KW-0325">Glycoprotein</keyword>
<keyword evidence="9 17" id="KW-1133">Transmembrane helix</keyword>
<evidence type="ECO:0000256" key="9">
    <source>
        <dbReference type="ARBA" id="ARBA00022989"/>
    </source>
</evidence>
<evidence type="ECO:0000256" key="16">
    <source>
        <dbReference type="SAM" id="MobiDB-lite"/>
    </source>
</evidence>
<comment type="caution">
    <text evidence="19">The sequence shown here is derived from an EMBL/GenBank/DDBJ whole genome shotgun (WGS) entry which is preliminary data.</text>
</comment>
<accession>A0AAW2A660</accession>
<keyword evidence="12" id="KW-1015">Disulfide bond</keyword>
<reference evidence="19 20" key="1">
    <citation type="submission" date="2024-05" db="EMBL/GenBank/DDBJ databases">
        <title>A high-quality chromosomal-level genome assembly of Topmouth culter (Culter alburnus).</title>
        <authorList>
            <person name="Zhao H."/>
        </authorList>
    </citation>
    <scope>NUCLEOTIDE SEQUENCE [LARGE SCALE GENOMIC DNA]</scope>
    <source>
        <strain evidence="19">CATC2023</strain>
        <tissue evidence="19">Muscle</tissue>
    </source>
</reference>
<dbReference type="EMBL" id="JAWDJR010000010">
    <property type="protein sequence ID" value="KAK9968363.1"/>
    <property type="molecule type" value="Genomic_DNA"/>
</dbReference>
<evidence type="ECO:0000256" key="11">
    <source>
        <dbReference type="ARBA" id="ARBA00023136"/>
    </source>
</evidence>
<dbReference type="InterPro" id="IPR013783">
    <property type="entry name" value="Ig-like_fold"/>
</dbReference>
<evidence type="ECO:0000256" key="10">
    <source>
        <dbReference type="ARBA" id="ARBA00023130"/>
    </source>
</evidence>
<dbReference type="Pfam" id="PF13895">
    <property type="entry name" value="Ig_2"/>
    <property type="match status" value="1"/>
</dbReference>
<dbReference type="InterPro" id="IPR013162">
    <property type="entry name" value="CD80_C2-set"/>
</dbReference>
<evidence type="ECO:0000256" key="5">
    <source>
        <dbReference type="ARBA" id="ARBA00022692"/>
    </source>
</evidence>
<feature type="domain" description="Ig-like" evidence="18">
    <location>
        <begin position="192"/>
        <end position="290"/>
    </location>
</feature>
<evidence type="ECO:0000256" key="3">
    <source>
        <dbReference type="ARBA" id="ARBA00004489"/>
    </source>
</evidence>
<keyword evidence="20" id="KW-1185">Reference proteome</keyword>
<name>A0AAW2A660_CULAL</name>